<comment type="subcellular location">
    <subcellularLocation>
        <location evidence="1">Nucleus</location>
    </subcellularLocation>
</comment>
<evidence type="ECO:0000256" key="6">
    <source>
        <dbReference type="ARBA" id="ARBA00022771"/>
    </source>
</evidence>
<keyword evidence="12" id="KW-1185">Reference proteome</keyword>
<feature type="region of interest" description="Disordered" evidence="10">
    <location>
        <begin position="317"/>
        <end position="338"/>
    </location>
</feature>
<keyword evidence="7" id="KW-0833">Ubl conjugation pathway</keyword>
<reference evidence="11" key="1">
    <citation type="submission" date="2020-10" db="EMBL/GenBank/DDBJ databases">
        <title>Unveiling of a novel bifunctional photoreceptor, Dualchrome1, isolated from a cosmopolitan green alga.</title>
        <authorList>
            <person name="Suzuki S."/>
            <person name="Kawachi M."/>
        </authorList>
    </citation>
    <scope>NUCLEOTIDE SEQUENCE</scope>
    <source>
        <strain evidence="11">NIES 2893</strain>
    </source>
</reference>
<evidence type="ECO:0008006" key="13">
    <source>
        <dbReference type="Google" id="ProtNLM"/>
    </source>
</evidence>
<dbReference type="OrthoDB" id="26899at2759"/>
<dbReference type="GO" id="GO:0061665">
    <property type="term" value="F:SUMO ligase activity"/>
    <property type="evidence" value="ECO:0007669"/>
    <property type="project" value="TreeGrafter"/>
</dbReference>
<keyword evidence="4" id="KW-0808">Transferase</keyword>
<organism evidence="11 12">
    <name type="scientific">Pycnococcus provasolii</name>
    <dbReference type="NCBI Taxonomy" id="41880"/>
    <lineage>
        <taxon>Eukaryota</taxon>
        <taxon>Viridiplantae</taxon>
        <taxon>Chlorophyta</taxon>
        <taxon>Pseudoscourfieldiophyceae</taxon>
        <taxon>Pseudoscourfieldiales</taxon>
        <taxon>Pycnococcaceae</taxon>
        <taxon>Pycnococcus</taxon>
    </lineage>
</organism>
<comment type="caution">
    <text evidence="11">The sequence shown here is derived from an EMBL/GenBank/DDBJ whole genome shotgun (WGS) entry which is preliminary data.</text>
</comment>
<evidence type="ECO:0000256" key="4">
    <source>
        <dbReference type="ARBA" id="ARBA00022679"/>
    </source>
</evidence>
<evidence type="ECO:0000256" key="2">
    <source>
        <dbReference type="ARBA" id="ARBA00004718"/>
    </source>
</evidence>
<dbReference type="GO" id="GO:0005634">
    <property type="term" value="C:nucleus"/>
    <property type="evidence" value="ECO:0007669"/>
    <property type="project" value="UniProtKB-SubCell"/>
</dbReference>
<dbReference type="Gene3D" id="3.30.40.10">
    <property type="entry name" value="Zinc/RING finger domain, C3HC4 (zinc finger)"/>
    <property type="match status" value="1"/>
</dbReference>
<comment type="similarity">
    <text evidence="3">Belongs to the NSE2 family.</text>
</comment>
<evidence type="ECO:0000256" key="10">
    <source>
        <dbReference type="SAM" id="MobiDB-lite"/>
    </source>
</evidence>
<evidence type="ECO:0000256" key="5">
    <source>
        <dbReference type="ARBA" id="ARBA00022723"/>
    </source>
</evidence>
<feature type="compositionally biased region" description="Low complexity" evidence="10">
    <location>
        <begin position="25"/>
        <end position="41"/>
    </location>
</feature>
<dbReference type="GO" id="GO:0030915">
    <property type="term" value="C:Smc5-Smc6 complex"/>
    <property type="evidence" value="ECO:0007669"/>
    <property type="project" value="InterPro"/>
</dbReference>
<keyword evidence="9" id="KW-0539">Nucleus</keyword>
<comment type="pathway">
    <text evidence="2">Protein modification; protein sumoylation.</text>
</comment>
<gene>
    <name evidence="11" type="ORF">PPROV_001083100</name>
</gene>
<dbReference type="GO" id="GO:0016925">
    <property type="term" value="P:protein sumoylation"/>
    <property type="evidence" value="ECO:0007669"/>
    <property type="project" value="UniProtKB-UniPathway"/>
</dbReference>
<evidence type="ECO:0000256" key="8">
    <source>
        <dbReference type="ARBA" id="ARBA00022833"/>
    </source>
</evidence>
<keyword evidence="6" id="KW-0863">Zinc-finger</keyword>
<evidence type="ECO:0000256" key="3">
    <source>
        <dbReference type="ARBA" id="ARBA00008212"/>
    </source>
</evidence>
<evidence type="ECO:0000256" key="9">
    <source>
        <dbReference type="ARBA" id="ARBA00023242"/>
    </source>
</evidence>
<dbReference type="PANTHER" id="PTHR21330:SF1">
    <property type="entry name" value="E3 SUMO-PROTEIN LIGASE NSE2"/>
    <property type="match status" value="1"/>
</dbReference>
<evidence type="ECO:0000313" key="11">
    <source>
        <dbReference type="EMBL" id="GHP12104.1"/>
    </source>
</evidence>
<proteinExistence type="inferred from homology"/>
<accession>A0A830HYC7</accession>
<dbReference type="UniPathway" id="UPA00886"/>
<feature type="region of interest" description="Disordered" evidence="10">
    <location>
        <begin position="197"/>
        <end position="239"/>
    </location>
</feature>
<name>A0A830HYC7_9CHLO</name>
<dbReference type="GO" id="GO:0008270">
    <property type="term" value="F:zinc ion binding"/>
    <property type="evidence" value="ECO:0007669"/>
    <property type="project" value="UniProtKB-KW"/>
</dbReference>
<evidence type="ECO:0000256" key="1">
    <source>
        <dbReference type="ARBA" id="ARBA00004123"/>
    </source>
</evidence>
<sequence>MPRHSRNNNSTVLDDDDDAEEAHPDNNNNNLNGSAPSSHGVSAHHHQHQVSSSVLAHKVSVKTLSLKENVDGLKHKLREVFASIDDVLISSLVQEEEVENVENAKASAGASVEQSPMVLELRLALAQALDAEADVKRMSSALTQVREAARAKHTPDNNNWTKYYVDKTQSKAAVDGNDSTKEDALIAFDRQVWKINHPGEPFPADAKKSKKRKAADDDSDDEVVDINPSTQKDGSNLGAFPNAKCPITGKSLLDLEDPVEDHKGYVYEKSAMEQFINKSSSGSKKCPAAGTSHQVTLADLRPCITLTVMKRRRVLSQTQPSTQVDLKGKRKQAIDLAA</sequence>
<dbReference type="EMBL" id="BNJQ01000038">
    <property type="protein sequence ID" value="GHP12104.1"/>
    <property type="molecule type" value="Genomic_DNA"/>
</dbReference>
<dbReference type="Proteomes" id="UP000660262">
    <property type="component" value="Unassembled WGS sequence"/>
</dbReference>
<dbReference type="CDD" id="cd16651">
    <property type="entry name" value="SPL-RING_NSE2"/>
    <property type="match status" value="1"/>
</dbReference>
<keyword evidence="8" id="KW-0862">Zinc</keyword>
<dbReference type="PANTHER" id="PTHR21330">
    <property type="entry name" value="E3 SUMO-PROTEIN LIGASE NSE2"/>
    <property type="match status" value="1"/>
</dbReference>
<feature type="region of interest" description="Disordered" evidence="10">
    <location>
        <begin position="1"/>
        <end position="54"/>
    </location>
</feature>
<dbReference type="InterPro" id="IPR026846">
    <property type="entry name" value="Nse2(Mms21)"/>
</dbReference>
<evidence type="ECO:0000256" key="7">
    <source>
        <dbReference type="ARBA" id="ARBA00022786"/>
    </source>
</evidence>
<dbReference type="AlphaFoldDB" id="A0A830HYC7"/>
<protein>
    <recommendedName>
        <fullName evidence="13">SP-RING-type domain-containing protein</fullName>
    </recommendedName>
</protein>
<dbReference type="GO" id="GO:0000724">
    <property type="term" value="P:double-strand break repair via homologous recombination"/>
    <property type="evidence" value="ECO:0007669"/>
    <property type="project" value="InterPro"/>
</dbReference>
<evidence type="ECO:0000313" key="12">
    <source>
        <dbReference type="Proteomes" id="UP000660262"/>
    </source>
</evidence>
<keyword evidence="5" id="KW-0479">Metal-binding</keyword>
<dbReference type="InterPro" id="IPR013083">
    <property type="entry name" value="Znf_RING/FYVE/PHD"/>
</dbReference>
<dbReference type="InterPro" id="IPR004181">
    <property type="entry name" value="Znf_MIZ"/>
</dbReference>